<protein>
    <submittedName>
        <fullName evidence="2">Uncharacterized protein</fullName>
    </submittedName>
</protein>
<feature type="region of interest" description="Disordered" evidence="1">
    <location>
        <begin position="148"/>
        <end position="192"/>
    </location>
</feature>
<evidence type="ECO:0000256" key="1">
    <source>
        <dbReference type="SAM" id="MobiDB-lite"/>
    </source>
</evidence>
<dbReference type="EMBL" id="JAVREH010000021">
    <property type="protein sequence ID" value="MDT0262737.1"/>
    <property type="molecule type" value="Genomic_DNA"/>
</dbReference>
<evidence type="ECO:0000313" key="2">
    <source>
        <dbReference type="EMBL" id="MDT0262737.1"/>
    </source>
</evidence>
<dbReference type="RefSeq" id="WP_311423886.1">
    <property type="nucleotide sequence ID" value="NZ_JAVREH010000021.1"/>
</dbReference>
<accession>A0ABU2JCM4</accession>
<feature type="compositionally biased region" description="Basic and acidic residues" evidence="1">
    <location>
        <begin position="181"/>
        <end position="192"/>
    </location>
</feature>
<sequence>MLVFEGLSEVLGFGEVLGVGIVGDEVLGFGEVLSVGIVGDEVLGFAVAAAGDEVRTLELDGATLVAALVAVRMVAGALVAVRMVAGALVAVRMVAGALVVVGATELGTAVVPAVLSAGDAVVEDPVQPATDVQSSTPVTVNSQRRFSIPGTKGSITTSPDRCASCRVRRSGSRGPATASAGRRDGATQTVREDGRLAAWTRWRRCGTGPGRPRLRRRPKSWW</sequence>
<reference evidence="3" key="1">
    <citation type="submission" date="2023-07" db="EMBL/GenBank/DDBJ databases">
        <title>30 novel species of actinomycetes from the DSMZ collection.</title>
        <authorList>
            <person name="Nouioui I."/>
        </authorList>
    </citation>
    <scope>NUCLEOTIDE SEQUENCE [LARGE SCALE GENOMIC DNA]</scope>
    <source>
        <strain evidence="3">DSM 44399</strain>
    </source>
</reference>
<name>A0ABU2JCM4_9ACTN</name>
<proteinExistence type="predicted"/>
<gene>
    <name evidence="2" type="ORF">RM423_15175</name>
</gene>
<organism evidence="2 3">
    <name type="scientific">Jatrophihabitans lederbergiae</name>
    <dbReference type="NCBI Taxonomy" id="3075547"/>
    <lineage>
        <taxon>Bacteria</taxon>
        <taxon>Bacillati</taxon>
        <taxon>Actinomycetota</taxon>
        <taxon>Actinomycetes</taxon>
        <taxon>Jatrophihabitantales</taxon>
        <taxon>Jatrophihabitantaceae</taxon>
        <taxon>Jatrophihabitans</taxon>
    </lineage>
</organism>
<comment type="caution">
    <text evidence="2">The sequence shown here is derived from an EMBL/GenBank/DDBJ whole genome shotgun (WGS) entry which is preliminary data.</text>
</comment>
<keyword evidence="3" id="KW-1185">Reference proteome</keyword>
<evidence type="ECO:0000313" key="3">
    <source>
        <dbReference type="Proteomes" id="UP001183176"/>
    </source>
</evidence>
<dbReference type="Proteomes" id="UP001183176">
    <property type="component" value="Unassembled WGS sequence"/>
</dbReference>